<reference evidence="2" key="1">
    <citation type="submission" date="2021-01" db="EMBL/GenBank/DDBJ databases">
        <title>Whole genome shotgun sequence of Virgisporangium ochraceum NBRC 16418.</title>
        <authorList>
            <person name="Komaki H."/>
            <person name="Tamura T."/>
        </authorList>
    </citation>
    <scope>NUCLEOTIDE SEQUENCE</scope>
    <source>
        <strain evidence="2">NBRC 16418</strain>
    </source>
</reference>
<evidence type="ECO:0000313" key="2">
    <source>
        <dbReference type="EMBL" id="GIJ67691.1"/>
    </source>
</evidence>
<evidence type="ECO:0000313" key="3">
    <source>
        <dbReference type="Proteomes" id="UP000635606"/>
    </source>
</evidence>
<comment type="caution">
    <text evidence="2">The sequence shown here is derived from an EMBL/GenBank/DDBJ whole genome shotgun (WGS) entry which is preliminary data.</text>
</comment>
<dbReference type="AlphaFoldDB" id="A0A8J4EAG5"/>
<evidence type="ECO:0000259" key="1">
    <source>
        <dbReference type="Pfam" id="PF13683"/>
    </source>
</evidence>
<accession>A0A8J4EAG5</accession>
<dbReference type="SUPFAM" id="SSF53098">
    <property type="entry name" value="Ribonuclease H-like"/>
    <property type="match status" value="1"/>
</dbReference>
<dbReference type="GO" id="GO:0015074">
    <property type="term" value="P:DNA integration"/>
    <property type="evidence" value="ECO:0007669"/>
    <property type="project" value="InterPro"/>
</dbReference>
<organism evidence="2 3">
    <name type="scientific">Virgisporangium ochraceum</name>
    <dbReference type="NCBI Taxonomy" id="65505"/>
    <lineage>
        <taxon>Bacteria</taxon>
        <taxon>Bacillati</taxon>
        <taxon>Actinomycetota</taxon>
        <taxon>Actinomycetes</taxon>
        <taxon>Micromonosporales</taxon>
        <taxon>Micromonosporaceae</taxon>
        <taxon>Virgisporangium</taxon>
    </lineage>
</organism>
<sequence>MAGSYGNAMAEALNGTFKAELIHRRGPWKTRAQTEIAIYEWISWYNNARIHTSIGDMPPIEYEHQYYAQTITPASIGAT</sequence>
<proteinExistence type="predicted"/>
<dbReference type="InterPro" id="IPR001584">
    <property type="entry name" value="Integrase_cat-core"/>
</dbReference>
<gene>
    <name evidence="2" type="ORF">Voc01_026080</name>
</gene>
<dbReference type="InterPro" id="IPR050900">
    <property type="entry name" value="Transposase_IS3/IS150/IS904"/>
</dbReference>
<dbReference type="PANTHER" id="PTHR46889">
    <property type="entry name" value="TRANSPOSASE INSF FOR INSERTION SEQUENCE IS3B-RELATED"/>
    <property type="match status" value="1"/>
</dbReference>
<dbReference type="EMBL" id="BOPH01000029">
    <property type="protein sequence ID" value="GIJ67691.1"/>
    <property type="molecule type" value="Genomic_DNA"/>
</dbReference>
<name>A0A8J4EAG5_9ACTN</name>
<dbReference type="Pfam" id="PF13683">
    <property type="entry name" value="rve_3"/>
    <property type="match status" value="1"/>
</dbReference>
<dbReference type="PANTHER" id="PTHR46889:SF4">
    <property type="entry name" value="TRANSPOSASE INSO FOR INSERTION SEQUENCE ELEMENT IS911B-RELATED"/>
    <property type="match status" value="1"/>
</dbReference>
<feature type="domain" description="Integrase catalytic" evidence="1">
    <location>
        <begin position="6"/>
        <end position="59"/>
    </location>
</feature>
<dbReference type="InterPro" id="IPR012337">
    <property type="entry name" value="RNaseH-like_sf"/>
</dbReference>
<dbReference type="Proteomes" id="UP000635606">
    <property type="component" value="Unassembled WGS sequence"/>
</dbReference>
<keyword evidence="3" id="KW-1185">Reference proteome</keyword>
<protein>
    <recommendedName>
        <fullName evidence="1">Integrase catalytic domain-containing protein</fullName>
    </recommendedName>
</protein>